<comment type="caution">
    <text evidence="3">The sequence shown here is derived from an EMBL/GenBank/DDBJ whole genome shotgun (WGS) entry which is preliminary data.</text>
</comment>
<dbReference type="GO" id="GO:0032259">
    <property type="term" value="P:methylation"/>
    <property type="evidence" value="ECO:0007669"/>
    <property type="project" value="UniProtKB-KW"/>
</dbReference>
<dbReference type="PANTHER" id="PTHR43861">
    <property type="entry name" value="TRANS-ACONITATE 2-METHYLTRANSFERASE-RELATED"/>
    <property type="match status" value="1"/>
</dbReference>
<dbReference type="InterPro" id="IPR041698">
    <property type="entry name" value="Methyltransf_25"/>
</dbReference>
<gene>
    <name evidence="3" type="ORF">ENV70_03350</name>
</gene>
<reference evidence="3" key="1">
    <citation type="journal article" date="2020" name="mSystems">
        <title>Genome- and Community-Level Interaction Insights into Carbon Utilization and Element Cycling Functions of Hydrothermarchaeota in Hydrothermal Sediment.</title>
        <authorList>
            <person name="Zhou Z."/>
            <person name="Liu Y."/>
            <person name="Xu W."/>
            <person name="Pan J."/>
            <person name="Luo Z.H."/>
            <person name="Li M."/>
        </authorList>
    </citation>
    <scope>NUCLEOTIDE SEQUENCE [LARGE SCALE GENOMIC DNA]</scope>
    <source>
        <strain evidence="3">SpSt-783</strain>
    </source>
</reference>
<dbReference type="EMBL" id="DTHJ01000069">
    <property type="protein sequence ID" value="HHS62640.1"/>
    <property type="molecule type" value="Genomic_DNA"/>
</dbReference>
<proteinExistence type="predicted"/>
<accession>A0A7C6EGI7</accession>
<dbReference type="Gene3D" id="2.20.25.110">
    <property type="entry name" value="S-adenosyl-L-methionine-dependent methyltransferases"/>
    <property type="match status" value="1"/>
</dbReference>
<feature type="domain" description="Methyltransferase" evidence="2">
    <location>
        <begin position="47"/>
        <end position="145"/>
    </location>
</feature>
<dbReference type="AlphaFoldDB" id="A0A7C6EGI7"/>
<evidence type="ECO:0000259" key="2">
    <source>
        <dbReference type="Pfam" id="PF13649"/>
    </source>
</evidence>
<keyword evidence="3" id="KW-0489">Methyltransferase</keyword>
<evidence type="ECO:0000313" key="3">
    <source>
        <dbReference type="EMBL" id="HHS62640.1"/>
    </source>
</evidence>
<organism evidence="3">
    <name type="scientific">candidate division WOR-3 bacterium</name>
    <dbReference type="NCBI Taxonomy" id="2052148"/>
    <lineage>
        <taxon>Bacteria</taxon>
        <taxon>Bacteria division WOR-3</taxon>
    </lineage>
</organism>
<keyword evidence="1 3" id="KW-0808">Transferase</keyword>
<dbReference type="Pfam" id="PF13649">
    <property type="entry name" value="Methyltransf_25"/>
    <property type="match status" value="1"/>
</dbReference>
<evidence type="ECO:0000256" key="1">
    <source>
        <dbReference type="ARBA" id="ARBA00022679"/>
    </source>
</evidence>
<dbReference type="CDD" id="cd02440">
    <property type="entry name" value="AdoMet_MTases"/>
    <property type="match status" value="1"/>
</dbReference>
<dbReference type="InterPro" id="IPR029063">
    <property type="entry name" value="SAM-dependent_MTases_sf"/>
</dbReference>
<dbReference type="GO" id="GO:0008168">
    <property type="term" value="F:methyltransferase activity"/>
    <property type="evidence" value="ECO:0007669"/>
    <property type="project" value="UniProtKB-KW"/>
</dbReference>
<sequence length="255" mass="29605">MKSGDFSPPFTEIAPYYDRLMSFVNYRSWVNYIERIIQMHDIVEKVILDIACGTGVCIELWLNKGYEVIGIDASEQMLEICRNRISPQQFKEGRVRLIKGDLRNFSLDKTVPVITCLYDSLNYLLTPEELLSCFKAVNCNLKENGVFIFDMNTIHALQVEWGNQTFERRDGPIYSIWNNTFDPGTRISTLRLTLNVYENGKTLTIREMHQERAYPIDEIRSLIKAAGFDITFYRHLTFNPASEFDTRIMGVAQKI</sequence>
<dbReference type="SUPFAM" id="SSF53335">
    <property type="entry name" value="S-adenosyl-L-methionine-dependent methyltransferases"/>
    <property type="match status" value="1"/>
</dbReference>
<dbReference type="Gene3D" id="3.40.50.150">
    <property type="entry name" value="Vaccinia Virus protein VP39"/>
    <property type="match status" value="1"/>
</dbReference>
<protein>
    <submittedName>
        <fullName evidence="3">Class I SAM-dependent methyltransferase</fullName>
    </submittedName>
</protein>
<name>A0A7C6EGI7_UNCW3</name>